<evidence type="ECO:0000256" key="6">
    <source>
        <dbReference type="SAM" id="Phobius"/>
    </source>
</evidence>
<dbReference type="InterPro" id="IPR003377">
    <property type="entry name" value="Cornichon"/>
</dbReference>
<evidence type="ECO:0000313" key="7">
    <source>
        <dbReference type="EMBL" id="KAK4535097.1"/>
    </source>
</evidence>
<comment type="caution">
    <text evidence="7">The sequence shown here is derived from an EMBL/GenBank/DDBJ whole genome shotgun (WGS) entry which is preliminary data.</text>
</comment>
<dbReference type="PANTHER" id="PTHR12290">
    <property type="entry name" value="CORNICHON-RELATED"/>
    <property type="match status" value="1"/>
</dbReference>
<dbReference type="SMART" id="SM01398">
    <property type="entry name" value="Cornichon"/>
    <property type="match status" value="1"/>
</dbReference>
<feature type="transmembrane region" description="Helical" evidence="6">
    <location>
        <begin position="61"/>
        <end position="85"/>
    </location>
</feature>
<dbReference type="AlphaFoldDB" id="A0AAV9IS20"/>
<keyword evidence="8" id="KW-1185">Reference proteome</keyword>
<dbReference type="Pfam" id="PF03311">
    <property type="entry name" value="Cornichon"/>
    <property type="match status" value="1"/>
</dbReference>
<dbReference type="EMBL" id="JANCYW010000003">
    <property type="protein sequence ID" value="KAK4535097.1"/>
    <property type="molecule type" value="Genomic_DNA"/>
</dbReference>
<name>A0AAV9IS20_CYACA</name>
<evidence type="ECO:0000256" key="2">
    <source>
        <dbReference type="ARBA" id="ARBA00010095"/>
    </source>
</evidence>
<proteinExistence type="inferred from homology"/>
<evidence type="ECO:0000256" key="4">
    <source>
        <dbReference type="ARBA" id="ARBA00022989"/>
    </source>
</evidence>
<reference evidence="7 8" key="1">
    <citation type="submission" date="2022-07" db="EMBL/GenBank/DDBJ databases">
        <title>Genome-wide signatures of adaptation to extreme environments.</title>
        <authorList>
            <person name="Cho C.H."/>
            <person name="Yoon H.S."/>
        </authorList>
    </citation>
    <scope>NUCLEOTIDE SEQUENCE [LARGE SCALE GENOMIC DNA]</scope>
    <source>
        <strain evidence="7 8">DBV 063 E5</strain>
    </source>
</reference>
<evidence type="ECO:0000256" key="5">
    <source>
        <dbReference type="ARBA" id="ARBA00023136"/>
    </source>
</evidence>
<protein>
    <recommendedName>
        <fullName evidence="9">ER-derived vesicles protein ERV14</fullName>
    </recommendedName>
</protein>
<evidence type="ECO:0000313" key="8">
    <source>
        <dbReference type="Proteomes" id="UP001301350"/>
    </source>
</evidence>
<keyword evidence="3 6" id="KW-0812">Transmembrane</keyword>
<dbReference type="GO" id="GO:0016192">
    <property type="term" value="P:vesicle-mediated transport"/>
    <property type="evidence" value="ECO:0007669"/>
    <property type="project" value="InterPro"/>
</dbReference>
<evidence type="ECO:0008006" key="9">
    <source>
        <dbReference type="Google" id="ProtNLM"/>
    </source>
</evidence>
<sequence length="152" mass="17651">MWVMIGEILFWLVVFGVTAGMLFMNVFTLILYSDLEADHINPVELCERVNGLVLPEYLGQLAVAAMLLMRGFWLAALLNVPILYWNGRRWLDGKHLLDNTSIFTYLPVAKRHSRVKLGFFLMMFFFYLYRQVECVVRAGMRWDTCGCAREGN</sequence>
<organism evidence="7 8">
    <name type="scientific">Cyanidium caldarium</name>
    <name type="common">Red alga</name>
    <dbReference type="NCBI Taxonomy" id="2771"/>
    <lineage>
        <taxon>Eukaryota</taxon>
        <taxon>Rhodophyta</taxon>
        <taxon>Bangiophyceae</taxon>
        <taxon>Cyanidiales</taxon>
        <taxon>Cyanidiaceae</taxon>
        <taxon>Cyanidium</taxon>
    </lineage>
</organism>
<feature type="transmembrane region" description="Helical" evidence="6">
    <location>
        <begin position="9"/>
        <end position="32"/>
    </location>
</feature>
<evidence type="ECO:0000256" key="3">
    <source>
        <dbReference type="ARBA" id="ARBA00022692"/>
    </source>
</evidence>
<keyword evidence="5 6" id="KW-0472">Membrane</keyword>
<evidence type="ECO:0000256" key="1">
    <source>
        <dbReference type="ARBA" id="ARBA00004141"/>
    </source>
</evidence>
<accession>A0AAV9IS20</accession>
<gene>
    <name evidence="7" type="ORF">CDCA_CDCA03G1122</name>
</gene>
<comment type="similarity">
    <text evidence="2">Belongs to the cornichon family.</text>
</comment>
<dbReference type="GO" id="GO:0016020">
    <property type="term" value="C:membrane"/>
    <property type="evidence" value="ECO:0007669"/>
    <property type="project" value="UniProtKB-SubCell"/>
</dbReference>
<comment type="subcellular location">
    <subcellularLocation>
        <location evidence="1">Membrane</location>
        <topology evidence="1">Multi-pass membrane protein</topology>
    </subcellularLocation>
</comment>
<keyword evidence="4 6" id="KW-1133">Transmembrane helix</keyword>
<dbReference type="Proteomes" id="UP001301350">
    <property type="component" value="Unassembled WGS sequence"/>
</dbReference>